<feature type="transmembrane region" description="Helical" evidence="1">
    <location>
        <begin position="96"/>
        <end position="115"/>
    </location>
</feature>
<dbReference type="Proteomes" id="UP000199021">
    <property type="component" value="Unassembled WGS sequence"/>
</dbReference>
<name>A0A1H9K113_9BACT</name>
<evidence type="ECO:0000313" key="2">
    <source>
        <dbReference type="EMBL" id="SEQ92802.1"/>
    </source>
</evidence>
<organism evidence="2 3">
    <name type="scientific">Neolewinella agarilytica</name>
    <dbReference type="NCBI Taxonomy" id="478744"/>
    <lineage>
        <taxon>Bacteria</taxon>
        <taxon>Pseudomonadati</taxon>
        <taxon>Bacteroidota</taxon>
        <taxon>Saprospiria</taxon>
        <taxon>Saprospirales</taxon>
        <taxon>Lewinellaceae</taxon>
        <taxon>Neolewinella</taxon>
    </lineage>
</organism>
<dbReference type="RefSeq" id="WP_090170445.1">
    <property type="nucleotide sequence ID" value="NZ_FOFB01000019.1"/>
</dbReference>
<keyword evidence="3" id="KW-1185">Reference proteome</keyword>
<dbReference type="InParanoid" id="A0A1H9K113"/>
<keyword evidence="1" id="KW-0812">Transmembrane</keyword>
<feature type="transmembrane region" description="Helical" evidence="1">
    <location>
        <begin position="58"/>
        <end position="84"/>
    </location>
</feature>
<gene>
    <name evidence="2" type="ORF">SAMN05444359_11936</name>
</gene>
<protein>
    <submittedName>
        <fullName evidence="2">Uncharacterized protein</fullName>
    </submittedName>
</protein>
<dbReference type="OrthoDB" id="8690194at2"/>
<dbReference type="AlphaFoldDB" id="A0A1H9K113"/>
<keyword evidence="1" id="KW-0472">Membrane</keyword>
<accession>A0A1H9K113</accession>
<evidence type="ECO:0000313" key="3">
    <source>
        <dbReference type="Proteomes" id="UP000199021"/>
    </source>
</evidence>
<sequence>MPEFWTNLSYTTRFSAIGFVATFILGFISMGMLGAVLYYPVSFVLRGYPWIDDLHGDWMWPAVIMIGMGWSFSFLFAGAAWHFLAPSIDSVVILRIIYGLILWAWAAFLWWWILYSQA</sequence>
<keyword evidence="1" id="KW-1133">Transmembrane helix</keyword>
<evidence type="ECO:0000256" key="1">
    <source>
        <dbReference type="SAM" id="Phobius"/>
    </source>
</evidence>
<dbReference type="EMBL" id="FOFB01000019">
    <property type="protein sequence ID" value="SEQ92802.1"/>
    <property type="molecule type" value="Genomic_DNA"/>
</dbReference>
<reference evidence="3" key="1">
    <citation type="submission" date="2016-10" db="EMBL/GenBank/DDBJ databases">
        <authorList>
            <person name="Varghese N."/>
            <person name="Submissions S."/>
        </authorList>
    </citation>
    <scope>NUCLEOTIDE SEQUENCE [LARGE SCALE GENOMIC DNA]</scope>
    <source>
        <strain evidence="3">DSM 24740</strain>
    </source>
</reference>
<proteinExistence type="predicted"/>
<feature type="transmembrane region" description="Helical" evidence="1">
    <location>
        <begin position="12"/>
        <end position="38"/>
    </location>
</feature>